<keyword evidence="2 4" id="KW-0175">Coiled coil</keyword>
<feature type="coiled-coil region" evidence="4">
    <location>
        <begin position="1706"/>
        <end position="1733"/>
    </location>
</feature>
<dbReference type="Pfam" id="PF25481">
    <property type="entry name" value="Nucleoprot-TPR"/>
    <property type="match status" value="1"/>
</dbReference>
<feature type="compositionally biased region" description="Acidic residues" evidence="5">
    <location>
        <begin position="13"/>
        <end position="22"/>
    </location>
</feature>
<evidence type="ECO:0000256" key="5">
    <source>
        <dbReference type="SAM" id="MobiDB-lite"/>
    </source>
</evidence>
<evidence type="ECO:0000256" key="2">
    <source>
        <dbReference type="ARBA" id="ARBA00023054"/>
    </source>
</evidence>
<dbReference type="Proteomes" id="UP000284842">
    <property type="component" value="Unassembled WGS sequence"/>
</dbReference>
<dbReference type="Pfam" id="PF07926">
    <property type="entry name" value="TPR_MLP1_2"/>
    <property type="match status" value="1"/>
</dbReference>
<evidence type="ECO:0000259" key="6">
    <source>
        <dbReference type="Pfam" id="PF07926"/>
    </source>
</evidence>
<feature type="domain" description="Nucleoprotein TPR/MLP1-2" evidence="6">
    <location>
        <begin position="1077"/>
        <end position="1204"/>
    </location>
</feature>
<dbReference type="InterPro" id="IPR057577">
    <property type="entry name" value="Nucleoprot-TPR/MLP1_dom"/>
</dbReference>
<feature type="compositionally biased region" description="Basic and acidic residues" evidence="5">
    <location>
        <begin position="1093"/>
        <end position="1114"/>
    </location>
</feature>
<dbReference type="GO" id="GO:0006406">
    <property type="term" value="P:mRNA export from nucleus"/>
    <property type="evidence" value="ECO:0007669"/>
    <property type="project" value="TreeGrafter"/>
</dbReference>
<dbReference type="GO" id="GO:0017056">
    <property type="term" value="F:structural constituent of nuclear pore"/>
    <property type="evidence" value="ECO:0007669"/>
    <property type="project" value="TreeGrafter"/>
</dbReference>
<dbReference type="Gene3D" id="1.10.287.1490">
    <property type="match status" value="1"/>
</dbReference>
<evidence type="ECO:0000256" key="1">
    <source>
        <dbReference type="ARBA" id="ARBA00004123"/>
    </source>
</evidence>
<feature type="coiled-coil region" evidence="4">
    <location>
        <begin position="1251"/>
        <end position="1423"/>
    </location>
</feature>
<dbReference type="GO" id="GO:0005643">
    <property type="term" value="C:nuclear pore"/>
    <property type="evidence" value="ECO:0007669"/>
    <property type="project" value="TreeGrafter"/>
</dbReference>
<organism evidence="9 10">
    <name type="scientific">Panaeolus cyanescens</name>
    <dbReference type="NCBI Taxonomy" id="181874"/>
    <lineage>
        <taxon>Eukaryota</taxon>
        <taxon>Fungi</taxon>
        <taxon>Dikarya</taxon>
        <taxon>Basidiomycota</taxon>
        <taxon>Agaricomycotina</taxon>
        <taxon>Agaricomycetes</taxon>
        <taxon>Agaricomycetidae</taxon>
        <taxon>Agaricales</taxon>
        <taxon>Agaricineae</taxon>
        <taxon>Galeropsidaceae</taxon>
        <taxon>Panaeolus</taxon>
    </lineage>
</organism>
<name>A0A409YXN7_9AGAR</name>
<feature type="domain" description="Nucleoprotein TPR/MPL1" evidence="7">
    <location>
        <begin position="215"/>
        <end position="287"/>
    </location>
</feature>
<dbReference type="InterPro" id="IPR012929">
    <property type="entry name" value="Nucleoprot-TPR/MLP1-2_dom"/>
</dbReference>
<dbReference type="FunCoup" id="A0A409YXN7">
    <property type="interactions" value="568"/>
</dbReference>
<evidence type="ECO:0000256" key="4">
    <source>
        <dbReference type="SAM" id="Coils"/>
    </source>
</evidence>
<feature type="region of interest" description="Disordered" evidence="5">
    <location>
        <begin position="72"/>
        <end position="102"/>
    </location>
</feature>
<dbReference type="GO" id="GO:0006606">
    <property type="term" value="P:protein import into nucleus"/>
    <property type="evidence" value="ECO:0007669"/>
    <property type="project" value="InterPro"/>
</dbReference>
<evidence type="ECO:0000313" key="9">
    <source>
        <dbReference type="EMBL" id="PPR07761.1"/>
    </source>
</evidence>
<dbReference type="PANTHER" id="PTHR18898:SF2">
    <property type="entry name" value="NUCLEOPROTEIN TPR"/>
    <property type="match status" value="1"/>
</dbReference>
<feature type="region of interest" description="Disordered" evidence="5">
    <location>
        <begin position="1738"/>
        <end position="1830"/>
    </location>
</feature>
<feature type="region of interest" description="Disordered" evidence="5">
    <location>
        <begin position="1089"/>
        <end position="1114"/>
    </location>
</feature>
<feature type="coiled-coil region" evidence="4">
    <location>
        <begin position="605"/>
        <end position="658"/>
    </location>
</feature>
<gene>
    <name evidence="9" type="ORF">CVT24_003711</name>
</gene>
<keyword evidence="3" id="KW-0539">Nucleus</keyword>
<feature type="compositionally biased region" description="Low complexity" evidence="5">
    <location>
        <begin position="1802"/>
        <end position="1812"/>
    </location>
</feature>
<feature type="coiled-coil region" evidence="4">
    <location>
        <begin position="484"/>
        <end position="546"/>
    </location>
</feature>
<feature type="compositionally biased region" description="Low complexity" evidence="5">
    <location>
        <begin position="1738"/>
        <end position="1794"/>
    </location>
</feature>
<feature type="coiled-coil region" evidence="4">
    <location>
        <begin position="1025"/>
        <end position="1066"/>
    </location>
</feature>
<comment type="caution">
    <text evidence="9">The sequence shown here is derived from an EMBL/GenBank/DDBJ whole genome shotgun (WGS) entry which is preliminary data.</text>
</comment>
<feature type="region of interest" description="Disordered" evidence="5">
    <location>
        <begin position="1846"/>
        <end position="1909"/>
    </location>
</feature>
<dbReference type="Pfam" id="PF25785">
    <property type="entry name" value="TPR"/>
    <property type="match status" value="1"/>
</dbReference>
<reference evidence="9 10" key="1">
    <citation type="journal article" date="2018" name="Evol. Lett.">
        <title>Horizontal gene cluster transfer increased hallucinogenic mushroom diversity.</title>
        <authorList>
            <person name="Reynolds H.T."/>
            <person name="Vijayakumar V."/>
            <person name="Gluck-Thaler E."/>
            <person name="Korotkin H.B."/>
            <person name="Matheny P.B."/>
            <person name="Slot J.C."/>
        </authorList>
    </citation>
    <scope>NUCLEOTIDE SEQUENCE [LARGE SCALE GENOMIC DNA]</scope>
    <source>
        <strain evidence="9 10">2629</strain>
    </source>
</reference>
<feature type="coiled-coil region" evidence="4">
    <location>
        <begin position="297"/>
        <end position="395"/>
    </location>
</feature>
<feature type="coiled-coil region" evidence="4">
    <location>
        <begin position="692"/>
        <end position="821"/>
    </location>
</feature>
<dbReference type="InterPro" id="IPR057974">
    <property type="entry name" value="NUA/TPR/MLP1-2-like_dom"/>
</dbReference>
<dbReference type="OrthoDB" id="343070at2759"/>
<feature type="region of interest" description="Disordered" evidence="5">
    <location>
        <begin position="953"/>
        <end position="972"/>
    </location>
</feature>
<feature type="compositionally biased region" description="Basic and acidic residues" evidence="5">
    <location>
        <begin position="1544"/>
        <end position="1556"/>
    </location>
</feature>
<evidence type="ECO:0000256" key="3">
    <source>
        <dbReference type="ARBA" id="ARBA00023242"/>
    </source>
</evidence>
<accession>A0A409YXN7</accession>
<dbReference type="InParanoid" id="A0A409YXN7"/>
<comment type="subcellular location">
    <subcellularLocation>
        <location evidence="1">Nucleus</location>
    </subcellularLocation>
</comment>
<feature type="domain" description="NUA/TPR/MLP1-2-like" evidence="8">
    <location>
        <begin position="519"/>
        <end position="617"/>
    </location>
</feature>
<feature type="compositionally biased region" description="Low complexity" evidence="5">
    <location>
        <begin position="1853"/>
        <end position="1874"/>
    </location>
</feature>
<feature type="region of interest" description="Disordered" evidence="5">
    <location>
        <begin position="1"/>
        <end position="23"/>
    </location>
</feature>
<proteinExistence type="predicted"/>
<dbReference type="STRING" id="181874.A0A409YXN7"/>
<feature type="region of interest" description="Disordered" evidence="5">
    <location>
        <begin position="1531"/>
        <end position="1556"/>
    </location>
</feature>
<dbReference type="EMBL" id="NHTK01000341">
    <property type="protein sequence ID" value="PPR07761.1"/>
    <property type="molecule type" value="Genomic_DNA"/>
</dbReference>
<evidence type="ECO:0000259" key="7">
    <source>
        <dbReference type="Pfam" id="PF25481"/>
    </source>
</evidence>
<dbReference type="PANTHER" id="PTHR18898">
    <property type="entry name" value="NUCLEOPROTEIN TPR-RELATED"/>
    <property type="match status" value="1"/>
</dbReference>
<evidence type="ECO:0000259" key="8">
    <source>
        <dbReference type="Pfam" id="PF25785"/>
    </source>
</evidence>
<protein>
    <submittedName>
        <fullName evidence="9">Uncharacterized protein</fullName>
    </submittedName>
</protein>
<keyword evidence="10" id="KW-1185">Reference proteome</keyword>
<feature type="region of interest" description="Disordered" evidence="5">
    <location>
        <begin position="1209"/>
        <end position="1233"/>
    </location>
</feature>
<evidence type="ECO:0000313" key="10">
    <source>
        <dbReference type="Proteomes" id="UP000284842"/>
    </source>
</evidence>
<sequence>MTKTRSMKAAAGEPDDTAEDAMDTSQPLAVAVPDDIDEDAIAELIPDFDFSSVTAEDIINLLRQFHTRCTELSRAEQDRDEARAETERKDVELDQALQDKERLSRELETTAEEVQQELSKVKQERDQLVNEKASWQSQLSALATSQTSSSSEVESLKQHIEAVEREKRDLLVVITRLKDESSQRDEEIQTLRANLKEARQEHQTLETQVRELRSNETATKFKIDSLSQQLQLAQAEVERTNEELTTKTEDFAKYRRTKHAETANLQASLDSLTQAQASTEASLKAIQSAHTTQGHQLVQALDRVQSLTSQLAEQEARYSNEAAGLKRLVTMMEEREKQAKDIVENIEQEWAAVGEKAERREMVLKEEIERHKKAREEAEERLERLEDVLERMGRGELPTPGRPIAGSPFRTPGGPDMSIDGMLGLSPTVAIASKVQKGGKTFTEVYADYVRLQEEYATKSAEYDHMDRTLSSVLAQIEERAPILSQQRIEYERLQVEASQLGAQLAQAISDRDSQAKLAQEQSAKVKELTNESRLLQGQLEDLGLQVQNLARELARRDDPTIPAELPDDLPKSAADTQNIITNELVLFNSIPHLQEQNIRLLKITRELTQNMESKEAENREKMEKEQAEAIGEAHELMKEMEERFEREMAHNSNLMQACVKERDTLRVLLARAQKNESSGPAPAIEIAPESQNELATQLAEVQSQFEAYKTEMGADSTHLREQFVTAQREVNQLSASLAKANAKLEYLTETHRMHQEQFRVHNLDMDELTKRNSQLHEQNVRMDIECARLADELQVTAGRLEQLRNECANLRAEKKIWESVQSRLVEENRTLAMERSHLSDLMTNVQKMHNDLERSGENDRRRLESQLQMLENQTQDLRHQLLQERDTVRHVSLQKDIELKELQKKLDKHTEDFSTTRESLIEAQTSKKHLEDKVEDLTRQLKGNEEKLAVYERRPGTVGNAEPVDQSASREEQLEAEVAELRSALKVAQVDLASAKSHKDQFQQISQASEAALADLNSTFDQYKTSAEATIARHESETKALQERLEQTSAELAQLRAQFNESQKAFEVERTAWINDKKTLEDTIVDLSTSEKNSESDRSTREQELKSLEDRAKAAEERYSHEIIAHAESMKTIETLKRDLSTAQSSARENLTAAETAQAKLSASESSWKIQKEALDKEVSDLNARCQDLGKQNTTLLEHLESVSAQATRIKQAADAPATSSAEGDTQEEADHRLSELRSVVSYLRKEKGIIELQLEMSKQENERLKVQIEHLQSNLQETRSTLAEEREKAIQNTTSAAQHAELVERINQLNLLRESNATLRGEAEKATKKARDLEIQLRRLSVELGPVKEEARLSKAELEATKAQIERLEQESKRWQERNAQLLTKYDRVDPAEIQGLKDEIAKLQAELTAAQAQLKEKETIQETERARTGRLESNFRAHKDHAAKAVQNFKSQLGEANKAKTELLEEKRQLELKVAALEQDKAAAPAEAPKPNPAEVAEIQQQAALIASLRTERDQLLAQKEALVKASNAAPAPADGSQVSPEEKAALTKARDEAQEKIKLAQQQIHRLNNEIKTQKFQNEKHQARIRELELAEKQKATTAETSAPVDTAAQEEITKRHTEELKALEDKLNAKWESEVQQRIQAAVEAHIKANPPAPATAAPPADQQAAIDAAIAEYAKKVEAQKEEELAAAVERGRLEQGTKTKLKEQQLVRATKRVKELEAQIVEWEAAGLIPATTPTGPAATAAKPTPAIQTASTATSSVPSPTTAKAPTGPAAAVARPAQAQQAAAGPSQPPRPTPATTNAATPATGNLPRRPPPQGAPGMMAQGLPGRGGAVRGMGRGGLVGRGGALRTPPVKPANAAAVTPAPTGVSIIGAASKRPREDGATTPDSLAKRLKPANEAAGPS</sequence>